<dbReference type="Proteomes" id="UP000292685">
    <property type="component" value="Unassembled WGS sequence"/>
</dbReference>
<proteinExistence type="predicted"/>
<dbReference type="GO" id="GO:0004222">
    <property type="term" value="F:metalloendopeptidase activity"/>
    <property type="evidence" value="ECO:0007669"/>
    <property type="project" value="TreeGrafter"/>
</dbReference>
<organism evidence="2 3">
    <name type="scientific">Zhihengliuella halotolerans</name>
    <dbReference type="NCBI Taxonomy" id="370736"/>
    <lineage>
        <taxon>Bacteria</taxon>
        <taxon>Bacillati</taxon>
        <taxon>Actinomycetota</taxon>
        <taxon>Actinomycetes</taxon>
        <taxon>Micrococcales</taxon>
        <taxon>Micrococcaceae</taxon>
        <taxon>Zhihengliuella</taxon>
    </lineage>
</organism>
<keyword evidence="3" id="KW-1185">Reference proteome</keyword>
<reference evidence="2 3" key="1">
    <citation type="submission" date="2019-02" db="EMBL/GenBank/DDBJ databases">
        <title>Sequencing the genomes of 1000 actinobacteria strains.</title>
        <authorList>
            <person name="Klenk H.-P."/>
        </authorList>
    </citation>
    <scope>NUCLEOTIDE SEQUENCE [LARGE SCALE GENOMIC DNA]</scope>
    <source>
        <strain evidence="2 3">DSM 17364</strain>
    </source>
</reference>
<gene>
    <name evidence="2" type="ORF">EV380_1010</name>
</gene>
<dbReference type="EMBL" id="SHLA01000001">
    <property type="protein sequence ID" value="RZU61440.1"/>
    <property type="molecule type" value="Genomic_DNA"/>
</dbReference>
<dbReference type="OrthoDB" id="4953179at2"/>
<accession>A0A4Q8ABA9</accession>
<dbReference type="SUPFAM" id="SSF51261">
    <property type="entry name" value="Duplicated hybrid motif"/>
    <property type="match status" value="1"/>
</dbReference>
<name>A0A4Q8ABA9_9MICC</name>
<dbReference type="InterPro" id="IPR050570">
    <property type="entry name" value="Cell_wall_metabolism_enzyme"/>
</dbReference>
<dbReference type="RefSeq" id="WP_130449765.1">
    <property type="nucleotide sequence ID" value="NZ_SHLA01000001.1"/>
</dbReference>
<comment type="caution">
    <text evidence="2">The sequence shown here is derived from an EMBL/GenBank/DDBJ whole genome shotgun (WGS) entry which is preliminary data.</text>
</comment>
<evidence type="ECO:0000259" key="1">
    <source>
        <dbReference type="Pfam" id="PF01551"/>
    </source>
</evidence>
<dbReference type="AlphaFoldDB" id="A0A4Q8ABA9"/>
<feature type="domain" description="M23ase beta-sheet core" evidence="1">
    <location>
        <begin position="35"/>
        <end position="125"/>
    </location>
</feature>
<dbReference type="InterPro" id="IPR016047">
    <property type="entry name" value="M23ase_b-sheet_dom"/>
</dbReference>
<protein>
    <submittedName>
        <fullName evidence="2">Peptidase M23-like protein</fullName>
    </submittedName>
</protein>
<sequence>MKKVEPLPKGMGKVSQVFNDERTRGVYQQYGLDGHNGEDVSGWHLPVRSPIDGRVHYAGEGAGNGVLGASAGRAILIESHDGTVMIELAHLDVIYVEAGQYVSAGSYVALSGNTGASSGPHLHWGALPLTGGDIDRENGFMGRVDPREWLAGGYE</sequence>
<dbReference type="PANTHER" id="PTHR21666">
    <property type="entry name" value="PEPTIDASE-RELATED"/>
    <property type="match status" value="1"/>
</dbReference>
<evidence type="ECO:0000313" key="3">
    <source>
        <dbReference type="Proteomes" id="UP000292685"/>
    </source>
</evidence>
<dbReference type="PANTHER" id="PTHR21666:SF270">
    <property type="entry name" value="MUREIN HYDROLASE ACTIVATOR ENVC"/>
    <property type="match status" value="1"/>
</dbReference>
<dbReference type="CDD" id="cd12797">
    <property type="entry name" value="M23_peptidase"/>
    <property type="match status" value="1"/>
</dbReference>
<dbReference type="Gene3D" id="2.70.70.10">
    <property type="entry name" value="Glucose Permease (Domain IIA)"/>
    <property type="match status" value="1"/>
</dbReference>
<dbReference type="InterPro" id="IPR011055">
    <property type="entry name" value="Dup_hybrid_motif"/>
</dbReference>
<dbReference type="Pfam" id="PF01551">
    <property type="entry name" value="Peptidase_M23"/>
    <property type="match status" value="1"/>
</dbReference>
<evidence type="ECO:0000313" key="2">
    <source>
        <dbReference type="EMBL" id="RZU61440.1"/>
    </source>
</evidence>